<gene>
    <name evidence="2" type="ORF">E4N74_04610</name>
    <name evidence="1" type="ORF">E4N76_05500</name>
</gene>
<dbReference type="EMBL" id="CP038804">
    <property type="protein sequence ID" value="UTY33372.1"/>
    <property type="molecule type" value="Genomic_DNA"/>
</dbReference>
<accession>A0AAE9MV72</accession>
<dbReference type="AlphaFoldDB" id="A0AAE9MV72"/>
<evidence type="ECO:0000313" key="4">
    <source>
        <dbReference type="Proteomes" id="UP001059401"/>
    </source>
</evidence>
<protein>
    <submittedName>
        <fullName evidence="2">Uncharacterized protein</fullName>
    </submittedName>
</protein>
<name>A0AAE9MV72_9SPIR</name>
<reference evidence="2" key="1">
    <citation type="submission" date="2019-04" db="EMBL/GenBank/DDBJ databases">
        <title>Whole genome sequencing of oral phylogroup 2 treponemes.</title>
        <authorList>
            <person name="Chan Y."/>
            <person name="Zeng H.H."/>
            <person name="Yu X.L."/>
            <person name="Leung W.K."/>
            <person name="Watt R.M."/>
        </authorList>
    </citation>
    <scope>NUCLEOTIDE SEQUENCE</scope>
    <source>
        <strain evidence="2">OMZ 835</strain>
        <strain evidence="1">OMZ 847</strain>
    </source>
</reference>
<sequence length="34" mass="4186">MISNRFHIFYAWKKYFLQGEIYGKLEKFKSLNGK</sequence>
<evidence type="ECO:0000313" key="1">
    <source>
        <dbReference type="EMBL" id="UTY28505.1"/>
    </source>
</evidence>
<organism evidence="2 3">
    <name type="scientific">Treponema putidum</name>
    <dbReference type="NCBI Taxonomy" id="221027"/>
    <lineage>
        <taxon>Bacteria</taxon>
        <taxon>Pseudomonadati</taxon>
        <taxon>Spirochaetota</taxon>
        <taxon>Spirochaetia</taxon>
        <taxon>Spirochaetales</taxon>
        <taxon>Treponemataceae</taxon>
        <taxon>Treponema</taxon>
    </lineage>
</organism>
<dbReference type="Proteomes" id="UP001059401">
    <property type="component" value="Chromosome"/>
</dbReference>
<keyword evidence="4" id="KW-1185">Reference proteome</keyword>
<proteinExistence type="predicted"/>
<dbReference type="EMBL" id="CP038802">
    <property type="protein sequence ID" value="UTY28505.1"/>
    <property type="molecule type" value="Genomic_DNA"/>
</dbReference>
<evidence type="ECO:0000313" key="2">
    <source>
        <dbReference type="EMBL" id="UTY33372.1"/>
    </source>
</evidence>
<evidence type="ECO:0000313" key="3">
    <source>
        <dbReference type="Proteomes" id="UP001058682"/>
    </source>
</evidence>
<dbReference type="Proteomes" id="UP001058682">
    <property type="component" value="Chromosome"/>
</dbReference>